<protein>
    <submittedName>
        <fullName evidence="2">UrcA family protein</fullName>
    </submittedName>
</protein>
<dbReference type="Proteomes" id="UP001597124">
    <property type="component" value="Unassembled WGS sequence"/>
</dbReference>
<gene>
    <name evidence="2" type="ORF">ACFQ00_14510</name>
</gene>
<feature type="signal peptide" evidence="1">
    <location>
        <begin position="1"/>
        <end position="21"/>
    </location>
</feature>
<keyword evidence="3" id="KW-1185">Reference proteome</keyword>
<dbReference type="RefSeq" id="WP_374598650.1">
    <property type="nucleotide sequence ID" value="NZ_JBHTIK010000011.1"/>
</dbReference>
<proteinExistence type="predicted"/>
<feature type="chain" id="PRO_5046322119" evidence="1">
    <location>
        <begin position="22"/>
        <end position="107"/>
    </location>
</feature>
<accession>A0ABW3C564</accession>
<evidence type="ECO:0000313" key="3">
    <source>
        <dbReference type="Proteomes" id="UP001597124"/>
    </source>
</evidence>
<organism evidence="2 3">
    <name type="scientific">Sphingosinicella xenopeptidilytica</name>
    <dbReference type="NCBI Taxonomy" id="364098"/>
    <lineage>
        <taxon>Bacteria</taxon>
        <taxon>Pseudomonadati</taxon>
        <taxon>Pseudomonadota</taxon>
        <taxon>Alphaproteobacteria</taxon>
        <taxon>Sphingomonadales</taxon>
        <taxon>Sphingosinicellaceae</taxon>
        <taxon>Sphingosinicella</taxon>
    </lineage>
</organism>
<sequence>MKTLLALSALAGALWALPAAAEPISPQTTRVVSYGDLDLATHEGRRTLDRRIGIAVRSACGAASSADLVGKREVRRCREVTLAAISPVGAAMQSAALEDGPARPPTR</sequence>
<dbReference type="NCBIfam" id="TIGR04433">
    <property type="entry name" value="UrcA_uranyl"/>
    <property type="match status" value="1"/>
</dbReference>
<evidence type="ECO:0000256" key="1">
    <source>
        <dbReference type="SAM" id="SignalP"/>
    </source>
</evidence>
<keyword evidence="1" id="KW-0732">Signal</keyword>
<dbReference type="EMBL" id="JBHTIK010000011">
    <property type="protein sequence ID" value="MFD0849545.1"/>
    <property type="molecule type" value="Genomic_DNA"/>
</dbReference>
<dbReference type="InterPro" id="IPR030972">
    <property type="entry name" value="UrcA_uranyl"/>
</dbReference>
<evidence type="ECO:0000313" key="2">
    <source>
        <dbReference type="EMBL" id="MFD0849545.1"/>
    </source>
</evidence>
<name>A0ABW3C564_SPHXN</name>
<reference evidence="3" key="1">
    <citation type="journal article" date="2019" name="Int. J. Syst. Evol. Microbiol.">
        <title>The Global Catalogue of Microorganisms (GCM) 10K type strain sequencing project: providing services to taxonomists for standard genome sequencing and annotation.</title>
        <authorList>
            <consortium name="The Broad Institute Genomics Platform"/>
            <consortium name="The Broad Institute Genome Sequencing Center for Infectious Disease"/>
            <person name="Wu L."/>
            <person name="Ma J."/>
        </authorList>
    </citation>
    <scope>NUCLEOTIDE SEQUENCE [LARGE SCALE GENOMIC DNA]</scope>
    <source>
        <strain evidence="3">CCUG 52537</strain>
    </source>
</reference>
<comment type="caution">
    <text evidence="2">The sequence shown here is derived from an EMBL/GenBank/DDBJ whole genome shotgun (WGS) entry which is preliminary data.</text>
</comment>